<comment type="similarity">
    <text evidence="2">Belongs to the GSP F family.</text>
</comment>
<dbReference type="EMBL" id="JBHSAO010000001">
    <property type="protein sequence ID" value="MFC4022804.1"/>
    <property type="molecule type" value="Genomic_DNA"/>
</dbReference>
<keyword evidence="3" id="KW-1003">Cell membrane</keyword>
<evidence type="ECO:0000256" key="1">
    <source>
        <dbReference type="ARBA" id="ARBA00004651"/>
    </source>
</evidence>
<proteinExistence type="inferred from homology"/>
<sequence length="349" mass="40710">MDSFLKRFSIRNRKLNSDLQLRFLRLLHRLLTNGYPLLEALETIKWDKEMDQTTEVIITSLKEGSTIDIAFEKAAFHPTITSYLYFVQGNGDLTGSIEKCAAMYNHRIKYITKFQQVARYPLILFFAFMLLLYFIKTSILPSFQDLFQTSAEASMTVSLSIVIIELLGNTLYFVFAGFVIAVVIWNLTKHRLSIEKQMKIYGAIPIYRRFLKLQTSFHFAAHFSSLLKTGMSFREILQHMSKQQKLPIIAYYANRMTTELSRGIHIESLLTAFSFMENQLTAIFRKNADVHALEKDLTIYSELLMEEIQRKILKSITLIQPVFFLILASFIVFIYITLMWPMFQLMKTI</sequence>
<feature type="transmembrane region" description="Helical" evidence="7">
    <location>
        <begin position="117"/>
        <end position="135"/>
    </location>
</feature>
<dbReference type="Proteomes" id="UP001595772">
    <property type="component" value="Unassembled WGS sequence"/>
</dbReference>
<reference evidence="10" key="1">
    <citation type="journal article" date="2019" name="Int. J. Syst. Evol. Microbiol.">
        <title>The Global Catalogue of Microorganisms (GCM) 10K type strain sequencing project: providing services to taxonomists for standard genome sequencing and annotation.</title>
        <authorList>
            <consortium name="The Broad Institute Genomics Platform"/>
            <consortium name="The Broad Institute Genome Sequencing Center for Infectious Disease"/>
            <person name="Wu L."/>
            <person name="Ma J."/>
        </authorList>
    </citation>
    <scope>NUCLEOTIDE SEQUENCE [LARGE SCALE GENOMIC DNA]</scope>
    <source>
        <strain evidence="10">IBRC-M 10703</strain>
    </source>
</reference>
<gene>
    <name evidence="9" type="primary">comGB</name>
    <name evidence="9" type="ORF">ACFOUV_03125</name>
</gene>
<dbReference type="InterPro" id="IPR003004">
    <property type="entry name" value="GspF/PilC"/>
</dbReference>
<evidence type="ECO:0000256" key="2">
    <source>
        <dbReference type="ARBA" id="ARBA00005745"/>
    </source>
</evidence>
<dbReference type="Pfam" id="PF00482">
    <property type="entry name" value="T2SSF"/>
    <property type="match status" value="2"/>
</dbReference>
<feature type="transmembrane region" description="Helical" evidence="7">
    <location>
        <begin position="318"/>
        <end position="343"/>
    </location>
</feature>
<dbReference type="InterPro" id="IPR042094">
    <property type="entry name" value="T2SS_GspF_sf"/>
</dbReference>
<protein>
    <submittedName>
        <fullName evidence="9">Competence type IV pilus assembly protein ComGB</fullName>
    </submittedName>
</protein>
<accession>A0ABV8GSE9</accession>
<evidence type="ECO:0000259" key="8">
    <source>
        <dbReference type="Pfam" id="PF00482"/>
    </source>
</evidence>
<name>A0ABV8GSE9_9BACI</name>
<comment type="subcellular location">
    <subcellularLocation>
        <location evidence="1">Cell membrane</location>
        <topology evidence="1">Multi-pass membrane protein</topology>
    </subcellularLocation>
</comment>
<feature type="domain" description="Type II secretion system protein GspF" evidence="8">
    <location>
        <begin position="23"/>
        <end position="141"/>
    </location>
</feature>
<organism evidence="9 10">
    <name type="scientific">Oceanobacillus longus</name>
    <dbReference type="NCBI Taxonomy" id="930120"/>
    <lineage>
        <taxon>Bacteria</taxon>
        <taxon>Bacillati</taxon>
        <taxon>Bacillota</taxon>
        <taxon>Bacilli</taxon>
        <taxon>Bacillales</taxon>
        <taxon>Bacillaceae</taxon>
        <taxon>Oceanobacillus</taxon>
    </lineage>
</organism>
<dbReference type="PANTHER" id="PTHR30012:SF0">
    <property type="entry name" value="TYPE II SECRETION SYSTEM PROTEIN F-RELATED"/>
    <property type="match status" value="1"/>
</dbReference>
<dbReference type="NCBIfam" id="NF041012">
    <property type="entry name" value="T4P_ComGB"/>
    <property type="match status" value="1"/>
</dbReference>
<dbReference type="PRINTS" id="PR00812">
    <property type="entry name" value="BCTERIALGSPF"/>
</dbReference>
<evidence type="ECO:0000256" key="4">
    <source>
        <dbReference type="ARBA" id="ARBA00022692"/>
    </source>
</evidence>
<evidence type="ECO:0000256" key="3">
    <source>
        <dbReference type="ARBA" id="ARBA00022475"/>
    </source>
</evidence>
<evidence type="ECO:0000256" key="7">
    <source>
        <dbReference type="SAM" id="Phobius"/>
    </source>
</evidence>
<evidence type="ECO:0000313" key="10">
    <source>
        <dbReference type="Proteomes" id="UP001595772"/>
    </source>
</evidence>
<keyword evidence="6 7" id="KW-0472">Membrane</keyword>
<feature type="transmembrane region" description="Helical" evidence="7">
    <location>
        <begin position="155"/>
        <end position="188"/>
    </location>
</feature>
<evidence type="ECO:0000256" key="5">
    <source>
        <dbReference type="ARBA" id="ARBA00022989"/>
    </source>
</evidence>
<dbReference type="InterPro" id="IPR047692">
    <property type="entry name" value="T4P_ComGB"/>
</dbReference>
<dbReference type="Gene3D" id="1.20.81.30">
    <property type="entry name" value="Type II secretion system (T2SS), domain F"/>
    <property type="match status" value="2"/>
</dbReference>
<keyword evidence="4 7" id="KW-0812">Transmembrane</keyword>
<feature type="domain" description="Type II secretion system protein GspF" evidence="8">
    <location>
        <begin position="219"/>
        <end position="341"/>
    </location>
</feature>
<keyword evidence="5 7" id="KW-1133">Transmembrane helix</keyword>
<dbReference type="PANTHER" id="PTHR30012">
    <property type="entry name" value="GENERAL SECRETION PATHWAY PROTEIN"/>
    <property type="match status" value="1"/>
</dbReference>
<keyword evidence="10" id="KW-1185">Reference proteome</keyword>
<dbReference type="RefSeq" id="WP_379495300.1">
    <property type="nucleotide sequence ID" value="NZ_JBHSAO010000001.1"/>
</dbReference>
<evidence type="ECO:0000256" key="6">
    <source>
        <dbReference type="ARBA" id="ARBA00023136"/>
    </source>
</evidence>
<dbReference type="InterPro" id="IPR018076">
    <property type="entry name" value="T2SS_GspF_dom"/>
</dbReference>
<comment type="caution">
    <text evidence="9">The sequence shown here is derived from an EMBL/GenBank/DDBJ whole genome shotgun (WGS) entry which is preliminary data.</text>
</comment>
<evidence type="ECO:0000313" key="9">
    <source>
        <dbReference type="EMBL" id="MFC4022804.1"/>
    </source>
</evidence>